<evidence type="ECO:0000256" key="5">
    <source>
        <dbReference type="SAM" id="MobiDB-lite"/>
    </source>
</evidence>
<dbReference type="STRING" id="28377.ENSACAP00000009081"/>
<reference evidence="8" key="2">
    <citation type="submission" date="2025-08" db="UniProtKB">
        <authorList>
            <consortium name="Ensembl"/>
        </authorList>
    </citation>
    <scope>IDENTIFICATION</scope>
</reference>
<feature type="compositionally biased region" description="Basic and acidic residues" evidence="5">
    <location>
        <begin position="740"/>
        <end position="750"/>
    </location>
</feature>
<dbReference type="AlphaFoldDB" id="H9GF01"/>
<feature type="compositionally biased region" description="Basic and acidic residues" evidence="5">
    <location>
        <begin position="189"/>
        <end position="200"/>
    </location>
</feature>
<evidence type="ECO:0000313" key="9">
    <source>
        <dbReference type="Proteomes" id="UP000001646"/>
    </source>
</evidence>
<dbReference type="InterPro" id="IPR036872">
    <property type="entry name" value="CH_dom_sf"/>
</dbReference>
<keyword evidence="2" id="KW-0963">Cytoplasm</keyword>
<dbReference type="SMART" id="SM00033">
    <property type="entry name" value="CH"/>
    <property type="match status" value="1"/>
</dbReference>
<comment type="similarity">
    <text evidence="4">Belongs to the GAS2 family.</text>
</comment>
<accession>H9GF01</accession>
<dbReference type="GO" id="GO:0008017">
    <property type="term" value="F:microtubule binding"/>
    <property type="evidence" value="ECO:0007669"/>
    <property type="project" value="InterPro"/>
</dbReference>
<dbReference type="OrthoDB" id="206130at2759"/>
<reference evidence="8" key="3">
    <citation type="submission" date="2025-09" db="UniProtKB">
        <authorList>
            <consortium name="Ensembl"/>
        </authorList>
    </citation>
    <scope>IDENTIFICATION</scope>
</reference>
<feature type="region of interest" description="Disordered" evidence="5">
    <location>
        <begin position="169"/>
        <end position="208"/>
    </location>
</feature>
<dbReference type="InterPro" id="IPR003108">
    <property type="entry name" value="GAR_dom"/>
</dbReference>
<evidence type="ECO:0000256" key="4">
    <source>
        <dbReference type="ARBA" id="ARBA00038441"/>
    </source>
</evidence>
<protein>
    <submittedName>
        <fullName evidence="8">Growth arrest specific 2 like 1</fullName>
    </submittedName>
</protein>
<dbReference type="CDD" id="cd21268">
    <property type="entry name" value="CH_GAS2L1_2"/>
    <property type="match status" value="1"/>
</dbReference>
<organism evidence="8 9">
    <name type="scientific">Anolis carolinensis</name>
    <name type="common">Green anole</name>
    <name type="synonym">American chameleon</name>
    <dbReference type="NCBI Taxonomy" id="28377"/>
    <lineage>
        <taxon>Eukaryota</taxon>
        <taxon>Metazoa</taxon>
        <taxon>Chordata</taxon>
        <taxon>Craniata</taxon>
        <taxon>Vertebrata</taxon>
        <taxon>Euteleostomi</taxon>
        <taxon>Lepidosauria</taxon>
        <taxon>Squamata</taxon>
        <taxon>Bifurcata</taxon>
        <taxon>Unidentata</taxon>
        <taxon>Episquamata</taxon>
        <taxon>Toxicofera</taxon>
        <taxon>Iguania</taxon>
        <taxon>Dactyloidae</taxon>
        <taxon>Anolis</taxon>
    </lineage>
</organism>
<evidence type="ECO:0000259" key="6">
    <source>
        <dbReference type="PROSITE" id="PS50021"/>
    </source>
</evidence>
<dbReference type="GO" id="GO:0051015">
    <property type="term" value="F:actin filament binding"/>
    <property type="evidence" value="ECO:0000318"/>
    <property type="project" value="GO_Central"/>
</dbReference>
<evidence type="ECO:0000256" key="2">
    <source>
        <dbReference type="ARBA" id="ARBA00022490"/>
    </source>
</evidence>
<dbReference type="GO" id="GO:0001578">
    <property type="term" value="P:microtubule bundle formation"/>
    <property type="evidence" value="ECO:0000318"/>
    <property type="project" value="GO_Central"/>
</dbReference>
<dbReference type="PROSITE" id="PS51460">
    <property type="entry name" value="GAR"/>
    <property type="match status" value="1"/>
</dbReference>
<dbReference type="GO" id="GO:1904825">
    <property type="term" value="P:protein localization to microtubule plus-end"/>
    <property type="evidence" value="ECO:0000318"/>
    <property type="project" value="GO_Central"/>
</dbReference>
<dbReference type="GO" id="GO:0005737">
    <property type="term" value="C:cytoplasm"/>
    <property type="evidence" value="ECO:0000318"/>
    <property type="project" value="GO_Central"/>
</dbReference>
<feature type="compositionally biased region" description="Low complexity" evidence="5">
    <location>
        <begin position="365"/>
        <end position="378"/>
    </location>
</feature>
<dbReference type="PROSITE" id="PS50021">
    <property type="entry name" value="CH"/>
    <property type="match status" value="1"/>
</dbReference>
<feature type="domain" description="GAR" evidence="7">
    <location>
        <begin position="212"/>
        <end position="284"/>
    </location>
</feature>
<dbReference type="HOGENOM" id="CLU_015447_0_0_1"/>
<feature type="compositionally biased region" description="Basic and acidic residues" evidence="5">
    <location>
        <begin position="408"/>
        <end position="435"/>
    </location>
</feature>
<evidence type="ECO:0000259" key="7">
    <source>
        <dbReference type="PROSITE" id="PS51460"/>
    </source>
</evidence>
<feature type="compositionally biased region" description="Basic and acidic residues" evidence="5">
    <location>
        <begin position="465"/>
        <end position="480"/>
    </location>
</feature>
<dbReference type="PANTHER" id="PTHR46756">
    <property type="entry name" value="TRANSGELIN"/>
    <property type="match status" value="1"/>
</dbReference>
<dbReference type="PANTHER" id="PTHR46756:SF16">
    <property type="entry name" value="GAS2-LIKE PROTEIN 1"/>
    <property type="match status" value="1"/>
</dbReference>
<dbReference type="GO" id="GO:0031110">
    <property type="term" value="P:regulation of microtubule polymerization or depolymerization"/>
    <property type="evidence" value="ECO:0000318"/>
    <property type="project" value="GO_Central"/>
</dbReference>
<comment type="subcellular location">
    <subcellularLocation>
        <location evidence="1">Cytoplasm</location>
        <location evidence="1">Cytoskeleton</location>
    </subcellularLocation>
</comment>
<dbReference type="Pfam" id="PF00307">
    <property type="entry name" value="CH"/>
    <property type="match status" value="1"/>
</dbReference>
<feature type="compositionally biased region" description="Basic and acidic residues" evidence="5">
    <location>
        <begin position="625"/>
        <end position="638"/>
    </location>
</feature>
<dbReference type="InParanoid" id="H9GF01"/>
<keyword evidence="9" id="KW-1185">Reference proteome</keyword>
<dbReference type="Ensembl" id="ENSACAT00000009274.3">
    <property type="protein sequence ID" value="ENSACAP00000009081.3"/>
    <property type="gene ID" value="ENSACAG00000009274.3"/>
</dbReference>
<dbReference type="Gene3D" id="1.10.418.10">
    <property type="entry name" value="Calponin-like domain"/>
    <property type="match status" value="1"/>
</dbReference>
<gene>
    <name evidence="8" type="primary">GAS2L1</name>
</gene>
<dbReference type="SUPFAM" id="SSF47576">
    <property type="entry name" value="Calponin-homology domain, CH-domain"/>
    <property type="match status" value="1"/>
</dbReference>
<dbReference type="InterPro" id="IPR036534">
    <property type="entry name" value="GAR_dom_sf"/>
</dbReference>
<dbReference type="KEGG" id="acs:100567612"/>
<dbReference type="Pfam" id="PF02187">
    <property type="entry name" value="GAS2"/>
    <property type="match status" value="1"/>
</dbReference>
<dbReference type="GeneID" id="100567612"/>
<dbReference type="GO" id="GO:0051764">
    <property type="term" value="P:actin crosslink formation"/>
    <property type="evidence" value="ECO:0000318"/>
    <property type="project" value="GO_Central"/>
</dbReference>
<proteinExistence type="inferred from homology"/>
<feature type="compositionally biased region" description="Basic and acidic residues" evidence="5">
    <location>
        <begin position="381"/>
        <end position="394"/>
    </location>
</feature>
<name>H9GF01_ANOCA</name>
<keyword evidence="3" id="KW-0206">Cytoskeleton</keyword>
<feature type="compositionally biased region" description="Polar residues" evidence="5">
    <location>
        <begin position="326"/>
        <end position="337"/>
    </location>
</feature>
<feature type="compositionally biased region" description="Acidic residues" evidence="5">
    <location>
        <begin position="571"/>
        <end position="580"/>
    </location>
</feature>
<dbReference type="Gene3D" id="3.30.920.20">
    <property type="entry name" value="Gas2-like domain"/>
    <property type="match status" value="1"/>
</dbReference>
<dbReference type="Proteomes" id="UP000001646">
    <property type="component" value="Unplaced"/>
</dbReference>
<feature type="domain" description="Calponin-homology (CH)" evidence="6">
    <location>
        <begin position="27"/>
        <end position="155"/>
    </location>
</feature>
<dbReference type="eggNOG" id="KOG0516">
    <property type="taxonomic scope" value="Eukaryota"/>
</dbReference>
<feature type="compositionally biased region" description="Acidic residues" evidence="5">
    <location>
        <begin position="169"/>
        <end position="188"/>
    </location>
</feature>
<dbReference type="GeneTree" id="ENSGT00940000154849"/>
<dbReference type="Bgee" id="ENSACAG00000009274">
    <property type="expression patterns" value="Expressed in kidney and 8 other cell types or tissues"/>
</dbReference>
<evidence type="ECO:0000256" key="3">
    <source>
        <dbReference type="ARBA" id="ARBA00023212"/>
    </source>
</evidence>
<dbReference type="FunFam" id="1.10.418.10:FF:000047">
    <property type="entry name" value="Growth arrest specific 2 like 1"/>
    <property type="match status" value="1"/>
</dbReference>
<reference evidence="8" key="1">
    <citation type="submission" date="2009-12" db="EMBL/GenBank/DDBJ databases">
        <title>The Genome Sequence of Anolis carolinensis (Green Anole Lizard).</title>
        <authorList>
            <consortium name="The Genome Sequencing Platform"/>
            <person name="Di Palma F."/>
            <person name="Alfoldi J."/>
            <person name="Heiman D."/>
            <person name="Young S."/>
            <person name="Grabherr M."/>
            <person name="Johnson J."/>
            <person name="Lander E.S."/>
            <person name="Lindblad-Toh K."/>
        </authorList>
    </citation>
    <scope>NUCLEOTIDE SEQUENCE [LARGE SCALE GENOMIC DNA]</scope>
    <source>
        <strain evidence="8">JBL SC #1</strain>
    </source>
</reference>
<sequence length="795" mass="87782">MSDPSAVIEWSACRSIRPFRSSEAYLEAMKEDLAEWLNALYDLEVRPEGFLEALETGHGLCRHANHLNRVAAEFEALHPEAAASLRVPRAEVVFQARSVAPGSFLARDNISNFIRWCRKELGIPDVLMFETEDLVLKKNEKNVVLCLLEVARRGSKFGMLAPTLVQMEEEIEKEQEEEEAEEEEEEEEERRRCHRDEPLPRRPPRPQQMALVHLRNLDELVREILGHCSCPSQFPMVKVSEGKYKVGDSNALIFVRVLRSHVMVRVGGGWDTLEHYLDKHDPCRCSAFAHRLNPSRGLAFSPQKMAATPGSPQSGSPVTPRRAARTTGNDGPCSKSSPLKGAAANGQQRDNSSLRSLRARRLSGDSDSSASSLQSGALGRKRSDEAKVAARRVSEGAVLQLRPGPKKQPPDSRSHSRERGAVVASRKPEAEERGRSRLPNGAQSPRPRARSQGRSGGGPVLLISRGKDGQHSLVRAEEPKGASGRATPGTKSPAGCRSPVLTHRRGSLPANKVAESATRRQRQGPKQCDNIGQELEQLARTFRSPLRLDPSQEQQLYRRLEEEFLANSQMMEEEEEDEPIESLSRPRLLQTNTADPGAAADSAYCSSSSSSSSLNFFSKYGLQPDSKEEPKRRLRVPDAADPSEGWERRKPALSSSSDESNSYLGLNELAEGGDAFWRGKEAATAAPEGDLGPSSSPPPRAMEEEEEEEEAVVLRPKPSLKKPERVPSIYKLKLQPIIRPRTDSQPDKTPSKIPTPLSYKAAKPAPENTPKRPWAAFHDIFSAESGVADDEGSWA</sequence>
<dbReference type="InterPro" id="IPR001715">
    <property type="entry name" value="CH_dom"/>
</dbReference>
<evidence type="ECO:0000256" key="1">
    <source>
        <dbReference type="ARBA" id="ARBA00004245"/>
    </source>
</evidence>
<dbReference type="SUPFAM" id="SSF143575">
    <property type="entry name" value="GAS2 domain-like"/>
    <property type="match status" value="1"/>
</dbReference>
<feature type="region of interest" description="Disordered" evidence="5">
    <location>
        <begin position="300"/>
        <end position="536"/>
    </location>
</feature>
<feature type="region of interest" description="Disordered" evidence="5">
    <location>
        <begin position="567"/>
        <end position="772"/>
    </location>
</feature>
<dbReference type="CTD" id="10634"/>
<dbReference type="GO" id="GO:0005856">
    <property type="term" value="C:cytoskeleton"/>
    <property type="evidence" value="ECO:0007669"/>
    <property type="project" value="UniProtKB-SubCell"/>
</dbReference>
<evidence type="ECO:0000313" key="8">
    <source>
        <dbReference type="Ensembl" id="ENSACAP00000009081.3"/>
    </source>
</evidence>
<dbReference type="SMART" id="SM00243">
    <property type="entry name" value="GAS2"/>
    <property type="match status" value="1"/>
</dbReference>